<evidence type="ECO:0000256" key="1">
    <source>
        <dbReference type="RuleBase" id="RU361178"/>
    </source>
</evidence>
<accession>A0A0N4V9N8</accession>
<sequence>MERGDIRRIEKKLGDVKLSKPIVLAGKGAPGERCEEKITVKTNVFAVVPSENVRIFRYDVRVLEEYNKKDGQSVFKEATKQNRNDYVSIERKNKCVAVYLRLLEQERGFFGDKSSYVYDRASILYALDKLKIDEGEVKTFIIDRNKLPNELFDEECVRVLVHVKPCDQDFQLTSMDFSSGFNLNPDRVNRSVQQFYELLLSQEAFFTEGRFVSYGTGESYLYAPEDFGFMKTDTPVLPDGKYVGVGASKAVRIVGDSEASPKMSVSIDGTFKSFYIWSKLPWSLHGAFMLFRLGCVFYFTLSVKLKKAAFHIDLQLLPEKVAEICGGPIGARLDDRHVKLLSKMLKGTPICSFLLSLEQFGKGLYVRCLYGKKRVFCISGISPESADKSRLRHDGFCQLQYTLGLDFKRMYFIEKYGIRLKYERLPLVIEKTSKGGNLYPMELLVVCENQRVTLPQQSSKQVQQMIRACATLPPVRMRQMSNMVRALKLDKAGRDNRWCEEFGMKLHDSMELGAYLPVYWLFNSVSDEEHKSRLIAKIRWFHPLKARVLQRPAVIYGNNTTARMKDSGSWMIEQNTRYLFPASCDRWIAVALVAANDRFTKNDLQAYVDFFLKRCISRGMTMGRPLAVKHIPRATDGDVDTAFQYAREARAKFIHFVTSDTLKFHEKMKFMESQLQILTQDLMTRTAATAPKKTQTLDNIVHKTNLKLGGLNFELRLESKEAQDWIMRSKRLVIGLDITFTGSMREKSIRCPSVLGYAANCRQHPLDFIGGYGETALRDLVSESLRLTKKNRGVVPLHLVVETEVQQVKAACENVGGEKYKPHITYIVATKKHQLRIYRSEINPKARATEQNIPPGTVVDRSIVNPVYNEFFLNSHSTIQGTARTPRYNILYDTLGMKSDEVQGMVHALTFNMQIVNQPCSLPAPIMIADQMASRGRSNFSVFWLSRLLEDELVEKGGLTLMVVRSTLGAVILHLSTTDDIGELDLQHINAELGYWGKELSSCRFNA</sequence>
<dbReference type="PROSITE" id="PS50821">
    <property type="entry name" value="PAZ"/>
    <property type="match status" value="1"/>
</dbReference>
<dbReference type="PANTHER" id="PTHR22891">
    <property type="entry name" value="EUKARYOTIC TRANSLATION INITIATION FACTOR 2C"/>
    <property type="match status" value="1"/>
</dbReference>
<comment type="similarity">
    <text evidence="1">Belongs to the argonaute family.</text>
</comment>
<dbReference type="AlphaFoldDB" id="A0A0N4V9N8"/>
<dbReference type="Pfam" id="PF02170">
    <property type="entry name" value="PAZ"/>
    <property type="match status" value="1"/>
</dbReference>
<evidence type="ECO:0000259" key="3">
    <source>
        <dbReference type="PROSITE" id="PS50822"/>
    </source>
</evidence>
<dbReference type="SUPFAM" id="SSF101690">
    <property type="entry name" value="PAZ domain"/>
    <property type="match status" value="1"/>
</dbReference>
<dbReference type="Gene3D" id="3.40.50.2300">
    <property type="match status" value="1"/>
</dbReference>
<dbReference type="InterPro" id="IPR003165">
    <property type="entry name" value="Piwi"/>
</dbReference>
<dbReference type="InterPro" id="IPR012337">
    <property type="entry name" value="RNaseH-like_sf"/>
</dbReference>
<dbReference type="SMART" id="SM00949">
    <property type="entry name" value="PAZ"/>
    <property type="match status" value="1"/>
</dbReference>
<evidence type="ECO:0000259" key="2">
    <source>
        <dbReference type="PROSITE" id="PS50821"/>
    </source>
</evidence>
<organism evidence="4">
    <name type="scientific">Enterobius vermicularis</name>
    <name type="common">Human pinworm</name>
    <dbReference type="NCBI Taxonomy" id="51028"/>
    <lineage>
        <taxon>Eukaryota</taxon>
        <taxon>Metazoa</taxon>
        <taxon>Ecdysozoa</taxon>
        <taxon>Nematoda</taxon>
        <taxon>Chromadorea</taxon>
        <taxon>Rhabditida</taxon>
        <taxon>Spirurina</taxon>
        <taxon>Oxyuridomorpha</taxon>
        <taxon>Oxyuroidea</taxon>
        <taxon>Oxyuridae</taxon>
        <taxon>Enterobius</taxon>
    </lineage>
</organism>
<dbReference type="WBParaSite" id="EVEC_0000715601-mRNA-1">
    <property type="protein sequence ID" value="EVEC_0000715601-mRNA-1"/>
    <property type="gene ID" value="EVEC_0000715601"/>
</dbReference>
<dbReference type="InterPro" id="IPR003100">
    <property type="entry name" value="PAZ_dom"/>
</dbReference>
<feature type="domain" description="Piwi" evidence="3">
    <location>
        <begin position="786"/>
        <end position="941"/>
    </location>
</feature>
<dbReference type="Gene3D" id="3.30.420.10">
    <property type="entry name" value="Ribonuclease H-like superfamily/Ribonuclease H"/>
    <property type="match status" value="1"/>
</dbReference>
<dbReference type="Gene3D" id="2.170.260.10">
    <property type="entry name" value="paz domain"/>
    <property type="match status" value="1"/>
</dbReference>
<dbReference type="PROSITE" id="PS50822">
    <property type="entry name" value="PIWI"/>
    <property type="match status" value="1"/>
</dbReference>
<evidence type="ECO:0000313" key="4">
    <source>
        <dbReference type="WBParaSite" id="EVEC_0000715601-mRNA-1"/>
    </source>
</evidence>
<name>A0A0N4V9N8_ENTVE</name>
<dbReference type="SUPFAM" id="SSF53098">
    <property type="entry name" value="Ribonuclease H-like"/>
    <property type="match status" value="1"/>
</dbReference>
<dbReference type="InterPro" id="IPR036397">
    <property type="entry name" value="RNaseH_sf"/>
</dbReference>
<reference evidence="4" key="1">
    <citation type="submission" date="2016-04" db="UniProtKB">
        <authorList>
            <consortium name="WormBaseParasite"/>
        </authorList>
    </citation>
    <scope>IDENTIFICATION</scope>
</reference>
<feature type="domain" description="PAZ" evidence="2">
    <location>
        <begin position="349"/>
        <end position="448"/>
    </location>
</feature>
<dbReference type="CDD" id="cd02846">
    <property type="entry name" value="PAZ_argonaute_like"/>
    <property type="match status" value="1"/>
</dbReference>
<protein>
    <submittedName>
        <fullName evidence="4">Piwi domain-containing protein</fullName>
    </submittedName>
</protein>
<dbReference type="InterPro" id="IPR036085">
    <property type="entry name" value="PAZ_dom_sf"/>
</dbReference>
<dbReference type="GO" id="GO:0003723">
    <property type="term" value="F:RNA binding"/>
    <property type="evidence" value="ECO:0007669"/>
    <property type="project" value="InterPro"/>
</dbReference>
<dbReference type="Pfam" id="PF02171">
    <property type="entry name" value="Piwi"/>
    <property type="match status" value="2"/>
</dbReference>
<proteinExistence type="inferred from homology"/>
<dbReference type="SMART" id="SM00950">
    <property type="entry name" value="Piwi"/>
    <property type="match status" value="1"/>
</dbReference>